<feature type="domain" description="OTU" evidence="2">
    <location>
        <begin position="51"/>
        <end position="121"/>
    </location>
</feature>
<protein>
    <recommendedName>
        <fullName evidence="2">OTU domain-containing protein</fullName>
    </recommendedName>
</protein>
<dbReference type="OrthoDB" id="10600337at2759"/>
<dbReference type="InterPro" id="IPR003323">
    <property type="entry name" value="OTU_dom"/>
</dbReference>
<dbReference type="CDD" id="cd22744">
    <property type="entry name" value="OTU"/>
    <property type="match status" value="1"/>
</dbReference>
<comment type="caution">
    <text evidence="3">The sequence shown here is derived from an EMBL/GenBank/DDBJ whole genome shotgun (WGS) entry which is preliminary data.</text>
</comment>
<feature type="region of interest" description="Disordered" evidence="1">
    <location>
        <begin position="1"/>
        <end position="37"/>
    </location>
</feature>
<evidence type="ECO:0000313" key="4">
    <source>
        <dbReference type="Proteomes" id="UP001163046"/>
    </source>
</evidence>
<evidence type="ECO:0000313" key="3">
    <source>
        <dbReference type="EMBL" id="KAJ7337882.1"/>
    </source>
</evidence>
<evidence type="ECO:0000256" key="1">
    <source>
        <dbReference type="SAM" id="MobiDB-lite"/>
    </source>
</evidence>
<dbReference type="AlphaFoldDB" id="A0A9W9YFD8"/>
<proteinExistence type="predicted"/>
<organism evidence="3 4">
    <name type="scientific">Desmophyllum pertusum</name>
    <dbReference type="NCBI Taxonomy" id="174260"/>
    <lineage>
        <taxon>Eukaryota</taxon>
        <taxon>Metazoa</taxon>
        <taxon>Cnidaria</taxon>
        <taxon>Anthozoa</taxon>
        <taxon>Hexacorallia</taxon>
        <taxon>Scleractinia</taxon>
        <taxon>Caryophylliina</taxon>
        <taxon>Caryophylliidae</taxon>
        <taxon>Desmophyllum</taxon>
    </lineage>
</organism>
<name>A0A9W9YFD8_9CNID</name>
<evidence type="ECO:0000259" key="2">
    <source>
        <dbReference type="PROSITE" id="PS50802"/>
    </source>
</evidence>
<dbReference type="Proteomes" id="UP001163046">
    <property type="component" value="Unassembled WGS sequence"/>
</dbReference>
<reference evidence="3" key="1">
    <citation type="submission" date="2023-01" db="EMBL/GenBank/DDBJ databases">
        <title>Genome assembly of the deep-sea coral Lophelia pertusa.</title>
        <authorList>
            <person name="Herrera S."/>
            <person name="Cordes E."/>
        </authorList>
    </citation>
    <scope>NUCLEOTIDE SEQUENCE</scope>
    <source>
        <strain evidence="3">USNM1676648</strain>
        <tissue evidence="3">Polyp</tissue>
    </source>
</reference>
<gene>
    <name evidence="3" type="ORF">OS493_008040</name>
</gene>
<accession>A0A9W9YFD8</accession>
<sequence length="121" mass="13937">MEWERTSSDQYEESDFDEFSSTGDERSDGYQSSEISMNNQMSFRIQEAGFEVEYDPPKDGDCFYHAAAHQLGISCEAVKKKVFTFLESNRIDDENYVKVIEPEGKTVGTLYLGMVETIMWL</sequence>
<keyword evidence="4" id="KW-1185">Reference proteome</keyword>
<dbReference type="EMBL" id="MU827780">
    <property type="protein sequence ID" value="KAJ7337882.1"/>
    <property type="molecule type" value="Genomic_DNA"/>
</dbReference>
<dbReference type="PROSITE" id="PS50802">
    <property type="entry name" value="OTU"/>
    <property type="match status" value="1"/>
</dbReference>